<gene>
    <name evidence="2" type="ORF">JOE61_002326</name>
</gene>
<reference evidence="2 3" key="1">
    <citation type="submission" date="2021-01" db="EMBL/GenBank/DDBJ databases">
        <title>Sequencing the genomes of 1000 actinobacteria strains.</title>
        <authorList>
            <person name="Klenk H.-P."/>
        </authorList>
    </citation>
    <scope>NUCLEOTIDE SEQUENCE [LARGE SCALE GENOMIC DNA]</scope>
    <source>
        <strain evidence="2 3">DSM 18239</strain>
    </source>
</reference>
<sequence length="274" mass="31082">MNDLDRDDESVLEDESVELDDSEEDSDEAVDAIITAGLDPDADPLDRPPLFDEDTGVLTLEQRNTINALVKARFITRDERPEVWRTLMEHRKIITSRLHEQFKHLHVYPERGMAYAADVSQPEDGRKFVLLGTGRKFTREETAILVYLRHRYNVEMAAGQPVAVVEKSEIIEHVEQMQPQWGNKSAATKRIVSSLERVSSKFGLLPNVPGSPDTYRIHPAIEMFLSLEDVRRLDEAFRTFYADSSTNPEDHPEAFSAGASLGDTDDEDEVLLDE</sequence>
<evidence type="ECO:0000256" key="1">
    <source>
        <dbReference type="SAM" id="MobiDB-lite"/>
    </source>
</evidence>
<comment type="caution">
    <text evidence="2">The sequence shown here is derived from an EMBL/GenBank/DDBJ whole genome shotgun (WGS) entry which is preliminary data.</text>
</comment>
<proteinExistence type="predicted"/>
<accession>A0ABS2MBE0</accession>
<evidence type="ECO:0008006" key="4">
    <source>
        <dbReference type="Google" id="ProtNLM"/>
    </source>
</evidence>
<evidence type="ECO:0000313" key="2">
    <source>
        <dbReference type="EMBL" id="MBM7508512.1"/>
    </source>
</evidence>
<dbReference type="Pfam" id="PF13835">
    <property type="entry name" value="DUF4194"/>
    <property type="match status" value="1"/>
</dbReference>
<feature type="compositionally biased region" description="Acidic residues" evidence="1">
    <location>
        <begin position="263"/>
        <end position="274"/>
    </location>
</feature>
<keyword evidence="3" id="KW-1185">Reference proteome</keyword>
<dbReference type="Proteomes" id="UP000732378">
    <property type="component" value="Unassembled WGS sequence"/>
</dbReference>
<feature type="region of interest" description="Disordered" evidence="1">
    <location>
        <begin position="243"/>
        <end position="274"/>
    </location>
</feature>
<dbReference type="InterPro" id="IPR025449">
    <property type="entry name" value="JetB"/>
</dbReference>
<feature type="region of interest" description="Disordered" evidence="1">
    <location>
        <begin position="1"/>
        <end position="27"/>
    </location>
</feature>
<dbReference type="EMBL" id="JAFBBZ010000001">
    <property type="protein sequence ID" value="MBM7508512.1"/>
    <property type="molecule type" value="Genomic_DNA"/>
</dbReference>
<evidence type="ECO:0000313" key="3">
    <source>
        <dbReference type="Proteomes" id="UP000732378"/>
    </source>
</evidence>
<name>A0ABS2MBE0_9ACTN</name>
<dbReference type="RefSeq" id="WP_193669608.1">
    <property type="nucleotide sequence ID" value="NZ_JACDTV010000009.1"/>
</dbReference>
<protein>
    <recommendedName>
        <fullName evidence="4">DUF4194 domain-containing protein</fullName>
    </recommendedName>
</protein>
<organism evidence="2 3">
    <name type="scientific">Nocardioides salarius</name>
    <dbReference type="NCBI Taxonomy" id="374513"/>
    <lineage>
        <taxon>Bacteria</taxon>
        <taxon>Bacillati</taxon>
        <taxon>Actinomycetota</taxon>
        <taxon>Actinomycetes</taxon>
        <taxon>Propionibacteriales</taxon>
        <taxon>Nocardioidaceae</taxon>
        <taxon>Nocardioides</taxon>
    </lineage>
</organism>